<dbReference type="EMBL" id="NFZS01000004">
    <property type="protein sequence ID" value="RAO75461.1"/>
    <property type="molecule type" value="Genomic_DNA"/>
</dbReference>
<keyword evidence="3" id="KW-0249">Electron transport</keyword>
<evidence type="ECO:0000259" key="6">
    <source>
        <dbReference type="PROSITE" id="PS50902"/>
    </source>
</evidence>
<dbReference type="Proteomes" id="UP000248926">
    <property type="component" value="Unassembled WGS sequence"/>
</dbReference>
<dbReference type="InterPro" id="IPR001433">
    <property type="entry name" value="OxRdtase_FAD/NAD-bd"/>
</dbReference>
<dbReference type="SUPFAM" id="SSF52218">
    <property type="entry name" value="Flavoproteins"/>
    <property type="match status" value="1"/>
</dbReference>
<protein>
    <recommendedName>
        <fullName evidence="4">NADPH--hemoprotein reductase</fullName>
        <ecNumber evidence="4">1.6.2.4</ecNumber>
    </recommendedName>
</protein>
<dbReference type="InterPro" id="IPR008254">
    <property type="entry name" value="Flavodoxin/NO_synth"/>
</dbReference>
<keyword evidence="3" id="KW-0813">Transport</keyword>
<keyword evidence="5" id="KW-0812">Transmembrane</keyword>
<feature type="domain" description="FAD-binding FR-type" evidence="7">
    <location>
        <begin position="238"/>
        <end position="405"/>
    </location>
</feature>
<dbReference type="PRINTS" id="PR00369">
    <property type="entry name" value="FLAVODOXIN"/>
</dbReference>
<feature type="domain" description="Flavodoxin-like" evidence="6">
    <location>
        <begin position="87"/>
        <end position="224"/>
    </location>
</feature>
<keyword evidence="5" id="KW-0472">Membrane</keyword>
<dbReference type="GO" id="GO:0003958">
    <property type="term" value="F:NADPH-hemoprotein reductase activity"/>
    <property type="evidence" value="ECO:0007669"/>
    <property type="project" value="UniProtKB-EC"/>
</dbReference>
<dbReference type="Gene3D" id="3.40.50.80">
    <property type="entry name" value="Nucleotide-binding domain of ferredoxin-NADP reductase (FNR) module"/>
    <property type="match status" value="1"/>
</dbReference>
<dbReference type="AlphaFoldDB" id="A0A328P2F4"/>
<dbReference type="CDD" id="cd06200">
    <property type="entry name" value="SiR_like1"/>
    <property type="match status" value="1"/>
</dbReference>
<dbReference type="GO" id="GO:0010181">
    <property type="term" value="F:FMN binding"/>
    <property type="evidence" value="ECO:0007669"/>
    <property type="project" value="InterPro"/>
</dbReference>
<comment type="caution">
    <text evidence="8">The sequence shown here is derived from an EMBL/GenBank/DDBJ whole genome shotgun (WGS) entry which is preliminary data.</text>
</comment>
<dbReference type="PANTHER" id="PTHR19384:SF17">
    <property type="entry name" value="NADPH--CYTOCHROME P450 REDUCTASE"/>
    <property type="match status" value="1"/>
</dbReference>
<dbReference type="EC" id="1.6.2.4" evidence="4"/>
<keyword evidence="5" id="KW-1133">Transmembrane helix</keyword>
<organism evidence="8 9">
    <name type="scientific">Dyella jiangningensis</name>
    <dbReference type="NCBI Taxonomy" id="1379159"/>
    <lineage>
        <taxon>Bacteria</taxon>
        <taxon>Pseudomonadati</taxon>
        <taxon>Pseudomonadota</taxon>
        <taxon>Gammaproteobacteria</taxon>
        <taxon>Lysobacterales</taxon>
        <taxon>Rhodanobacteraceae</taxon>
        <taxon>Dyella</taxon>
    </lineage>
</organism>
<dbReference type="PANTHER" id="PTHR19384">
    <property type="entry name" value="NITRIC OXIDE SYNTHASE-RELATED"/>
    <property type="match status" value="1"/>
</dbReference>
<dbReference type="Pfam" id="PF00175">
    <property type="entry name" value="NAD_binding_1"/>
    <property type="match status" value="1"/>
</dbReference>
<evidence type="ECO:0000256" key="2">
    <source>
        <dbReference type="ARBA" id="ARBA00022643"/>
    </source>
</evidence>
<dbReference type="InterPro" id="IPR001094">
    <property type="entry name" value="Flavdoxin-like"/>
</dbReference>
<keyword evidence="2" id="KW-0288">FMN</keyword>
<dbReference type="SUPFAM" id="SSF52343">
    <property type="entry name" value="Ferredoxin reductase-like, C-terminal NADP-linked domain"/>
    <property type="match status" value="1"/>
</dbReference>
<dbReference type="GO" id="GO:0050660">
    <property type="term" value="F:flavin adenine dinucleotide binding"/>
    <property type="evidence" value="ECO:0007669"/>
    <property type="project" value="TreeGrafter"/>
</dbReference>
<keyword evidence="1" id="KW-0285">Flavoprotein</keyword>
<dbReference type="SUPFAM" id="SSF63380">
    <property type="entry name" value="Riboflavin synthase domain-like"/>
    <property type="match status" value="1"/>
</dbReference>
<dbReference type="Gene3D" id="2.40.30.10">
    <property type="entry name" value="Translation factors"/>
    <property type="match status" value="1"/>
</dbReference>
<dbReference type="PROSITE" id="PS50902">
    <property type="entry name" value="FLAVODOXIN_LIKE"/>
    <property type="match status" value="1"/>
</dbReference>
<accession>A0A328P2F4</accession>
<gene>
    <name evidence="8" type="ORF">CA260_15415</name>
</gene>
<dbReference type="PRINTS" id="PR00371">
    <property type="entry name" value="FPNCR"/>
</dbReference>
<dbReference type="InterPro" id="IPR029039">
    <property type="entry name" value="Flavoprotein-like_sf"/>
</dbReference>
<evidence type="ECO:0000313" key="9">
    <source>
        <dbReference type="Proteomes" id="UP000248926"/>
    </source>
</evidence>
<dbReference type="InterPro" id="IPR010916">
    <property type="entry name" value="TonB_box_CS"/>
</dbReference>
<proteinExistence type="predicted"/>
<dbReference type="InterPro" id="IPR017927">
    <property type="entry name" value="FAD-bd_FR_type"/>
</dbReference>
<dbReference type="GO" id="GO:0005829">
    <property type="term" value="C:cytosol"/>
    <property type="evidence" value="ECO:0007669"/>
    <property type="project" value="TreeGrafter"/>
</dbReference>
<dbReference type="Pfam" id="PF00258">
    <property type="entry name" value="Flavodoxin_1"/>
    <property type="match status" value="1"/>
</dbReference>
<dbReference type="RefSeq" id="WP_111983935.1">
    <property type="nucleotide sequence ID" value="NZ_NFZS01000004.1"/>
</dbReference>
<keyword evidence="9" id="KW-1185">Reference proteome</keyword>
<evidence type="ECO:0000256" key="5">
    <source>
        <dbReference type="SAM" id="Phobius"/>
    </source>
</evidence>
<evidence type="ECO:0000313" key="8">
    <source>
        <dbReference type="EMBL" id="RAO75461.1"/>
    </source>
</evidence>
<dbReference type="InterPro" id="IPR017938">
    <property type="entry name" value="Riboflavin_synthase-like_b-brl"/>
</dbReference>
<evidence type="ECO:0000256" key="4">
    <source>
        <dbReference type="ARBA" id="ARBA00023797"/>
    </source>
</evidence>
<dbReference type="InterPro" id="IPR039261">
    <property type="entry name" value="FNR_nucleotide-bd"/>
</dbReference>
<dbReference type="OrthoDB" id="9816402at2"/>
<feature type="transmembrane region" description="Helical" evidence="5">
    <location>
        <begin position="12"/>
        <end position="33"/>
    </location>
</feature>
<evidence type="ECO:0000256" key="1">
    <source>
        <dbReference type="ARBA" id="ARBA00022630"/>
    </source>
</evidence>
<dbReference type="InterPro" id="IPR001709">
    <property type="entry name" value="Flavoprot_Pyr_Nucl_cyt_Rdtase"/>
</dbReference>
<dbReference type="PROSITE" id="PS51384">
    <property type="entry name" value="FAD_FR"/>
    <property type="match status" value="1"/>
</dbReference>
<evidence type="ECO:0000259" key="7">
    <source>
        <dbReference type="PROSITE" id="PS51384"/>
    </source>
</evidence>
<dbReference type="PROSITE" id="PS00430">
    <property type="entry name" value="TONB_DEPENDENT_REC_1"/>
    <property type="match status" value="1"/>
</dbReference>
<sequence length="544" mass="60026">MSASTTTSVDRFGWGNIALCGLLAVLAACLLRMQAGEWEWHAPGITRWLAATAALLVWSGLTARVAWSRRSARSAQAHAPIPQPDDTLVVFASQTGTAEQLAQQTMQSLRQAGKRARLLELGALDDDMLQHARHMLFVVSTTGEGDAPDGAARFVTHRMREPMALAQLHYGLLSLGDSDYDDFCGFGRQLQHWLQRSGATPMFDAVEVDNGDAAALRHWQHHLALFTGVAELPDWQRPDYQRWQLVERRLLNPESLGGPCFHLALRPLQSQMTWQAGDLVEIGPRHADAEVDRWLAAEGLDGGSVVAHHDRRATLREWLAGSHLPPDAEISGQAPGTIVAGLQPLPHREYSIASLPSDGALHLLVRRMQRDDGAVGIGSGWLTQHAAVGGEIALRIRANAGFHVPEDGRPLILIGNGTGLAGLRALLKSRIARGHLRNWLLFGERQQARDFYHRDEIEQWRRQGAVERLDLAWSRDGGQRVYVQDRLREAADVLRTWMEDGAAIYVCGSLAGMAPGVDAALREALGDETVEALREQGRYRRDVY</sequence>
<reference evidence="8 9" key="1">
    <citation type="journal article" date="2018" name="Genet. Mol. Biol.">
        <title>The genome sequence of Dyella jiangningensis FCAV SCS01 from a lignocellulose-decomposing microbial consortium metagenome reveals potential for biotechnological applications.</title>
        <authorList>
            <person name="Desiderato J.G."/>
            <person name="Alvarenga D.O."/>
            <person name="Constancio M.T.L."/>
            <person name="Alves L.M.C."/>
            <person name="Varani A.M."/>
        </authorList>
    </citation>
    <scope>NUCLEOTIDE SEQUENCE [LARGE SCALE GENOMIC DNA]</scope>
    <source>
        <strain evidence="8 9">FCAV SCS01</strain>
    </source>
</reference>
<feature type="transmembrane region" description="Helical" evidence="5">
    <location>
        <begin position="45"/>
        <end position="67"/>
    </location>
</feature>
<evidence type="ECO:0000256" key="3">
    <source>
        <dbReference type="ARBA" id="ARBA00022982"/>
    </source>
</evidence>
<name>A0A328P2F4_9GAMM</name>
<dbReference type="Gene3D" id="3.40.50.360">
    <property type="match status" value="1"/>
</dbReference>